<comment type="caution">
    <text evidence="2">The sequence shown here is derived from an EMBL/GenBank/DDBJ whole genome shotgun (WGS) entry which is preliminary data.</text>
</comment>
<organism evidence="2 3">
    <name type="scientific">Chaetomium fimeti</name>
    <dbReference type="NCBI Taxonomy" id="1854472"/>
    <lineage>
        <taxon>Eukaryota</taxon>
        <taxon>Fungi</taxon>
        <taxon>Dikarya</taxon>
        <taxon>Ascomycota</taxon>
        <taxon>Pezizomycotina</taxon>
        <taxon>Sordariomycetes</taxon>
        <taxon>Sordariomycetidae</taxon>
        <taxon>Sordariales</taxon>
        <taxon>Chaetomiaceae</taxon>
        <taxon>Chaetomium</taxon>
    </lineage>
</organism>
<dbReference type="GeneID" id="87839451"/>
<keyword evidence="3" id="KW-1185">Reference proteome</keyword>
<keyword evidence="1" id="KW-0812">Transmembrane</keyword>
<dbReference type="EMBL" id="JAUEPN010000007">
    <property type="protein sequence ID" value="KAK3292419.1"/>
    <property type="molecule type" value="Genomic_DNA"/>
</dbReference>
<accession>A0AAE0H9G5</accession>
<proteinExistence type="predicted"/>
<dbReference type="AlphaFoldDB" id="A0AAE0H9G5"/>
<keyword evidence="1" id="KW-1133">Transmembrane helix</keyword>
<feature type="transmembrane region" description="Helical" evidence="1">
    <location>
        <begin position="47"/>
        <end position="69"/>
    </location>
</feature>
<reference evidence="2" key="2">
    <citation type="submission" date="2023-06" db="EMBL/GenBank/DDBJ databases">
        <authorList>
            <consortium name="Lawrence Berkeley National Laboratory"/>
            <person name="Haridas S."/>
            <person name="Hensen N."/>
            <person name="Bonometti L."/>
            <person name="Westerberg I."/>
            <person name="Brannstrom I.O."/>
            <person name="Guillou S."/>
            <person name="Cros-Aarteil S."/>
            <person name="Calhoun S."/>
            <person name="Kuo A."/>
            <person name="Mondo S."/>
            <person name="Pangilinan J."/>
            <person name="Riley R."/>
            <person name="Labutti K."/>
            <person name="Andreopoulos B."/>
            <person name="Lipzen A."/>
            <person name="Chen C."/>
            <person name="Yanf M."/>
            <person name="Daum C."/>
            <person name="Ng V."/>
            <person name="Clum A."/>
            <person name="Steindorff A."/>
            <person name="Ohm R."/>
            <person name="Martin F."/>
            <person name="Silar P."/>
            <person name="Natvig D."/>
            <person name="Lalanne C."/>
            <person name="Gautier V."/>
            <person name="Ament-Velasquez S.L."/>
            <person name="Kruys A."/>
            <person name="Hutchinson M.I."/>
            <person name="Powell A.J."/>
            <person name="Barry K."/>
            <person name="Miller A.N."/>
            <person name="Grigoriev I.V."/>
            <person name="Debuchy R."/>
            <person name="Gladieux P."/>
            <person name="Thoren M.H."/>
            <person name="Johannesson H."/>
        </authorList>
    </citation>
    <scope>NUCLEOTIDE SEQUENCE</scope>
    <source>
        <strain evidence="2">CBS 168.71</strain>
    </source>
</reference>
<dbReference type="RefSeq" id="XP_062655933.1">
    <property type="nucleotide sequence ID" value="XM_062802503.1"/>
</dbReference>
<name>A0AAE0H9G5_9PEZI</name>
<dbReference type="Proteomes" id="UP001278766">
    <property type="component" value="Unassembled WGS sequence"/>
</dbReference>
<reference evidence="2" key="1">
    <citation type="journal article" date="2023" name="Mol. Phylogenet. Evol.">
        <title>Genome-scale phylogeny and comparative genomics of the fungal order Sordariales.</title>
        <authorList>
            <person name="Hensen N."/>
            <person name="Bonometti L."/>
            <person name="Westerberg I."/>
            <person name="Brannstrom I.O."/>
            <person name="Guillou S."/>
            <person name="Cros-Aarteil S."/>
            <person name="Calhoun S."/>
            <person name="Haridas S."/>
            <person name="Kuo A."/>
            <person name="Mondo S."/>
            <person name="Pangilinan J."/>
            <person name="Riley R."/>
            <person name="LaButti K."/>
            <person name="Andreopoulos B."/>
            <person name="Lipzen A."/>
            <person name="Chen C."/>
            <person name="Yan M."/>
            <person name="Daum C."/>
            <person name="Ng V."/>
            <person name="Clum A."/>
            <person name="Steindorff A."/>
            <person name="Ohm R.A."/>
            <person name="Martin F."/>
            <person name="Silar P."/>
            <person name="Natvig D.O."/>
            <person name="Lalanne C."/>
            <person name="Gautier V."/>
            <person name="Ament-Velasquez S.L."/>
            <person name="Kruys A."/>
            <person name="Hutchinson M.I."/>
            <person name="Powell A.J."/>
            <person name="Barry K."/>
            <person name="Miller A.N."/>
            <person name="Grigoriev I.V."/>
            <person name="Debuchy R."/>
            <person name="Gladieux P."/>
            <person name="Hiltunen Thoren M."/>
            <person name="Johannesson H."/>
        </authorList>
    </citation>
    <scope>NUCLEOTIDE SEQUENCE</scope>
    <source>
        <strain evidence="2">CBS 168.71</strain>
    </source>
</reference>
<evidence type="ECO:0000256" key="1">
    <source>
        <dbReference type="SAM" id="Phobius"/>
    </source>
</evidence>
<gene>
    <name evidence="2" type="ORF">B0H64DRAFT_376952</name>
</gene>
<sequence>MGLQLSRDVGDEVRDAPVDIDADCCSGACIRQLKIRDAYSHSDGADALVYFVSFPLVLPATLLLLLSLIQDNPSTVPPDRPARPQPLLNACLVADRANNALLQALSRANVGRKISAA</sequence>
<evidence type="ECO:0000313" key="3">
    <source>
        <dbReference type="Proteomes" id="UP001278766"/>
    </source>
</evidence>
<evidence type="ECO:0000313" key="2">
    <source>
        <dbReference type="EMBL" id="KAK3292419.1"/>
    </source>
</evidence>
<keyword evidence="1" id="KW-0472">Membrane</keyword>
<protein>
    <submittedName>
        <fullName evidence="2">Uncharacterized protein</fullName>
    </submittedName>
</protein>